<comment type="caution">
    <text evidence="2">The sequence shown here is derived from an EMBL/GenBank/DDBJ whole genome shotgun (WGS) entry which is preliminary data.</text>
</comment>
<dbReference type="Proteomes" id="UP000563898">
    <property type="component" value="Unassembled WGS sequence"/>
</dbReference>
<dbReference type="RefSeq" id="WP_006371394.1">
    <property type="nucleotide sequence ID" value="NZ_JAAXPC010000007.1"/>
</dbReference>
<dbReference type="NCBIfam" id="NF041195">
    <property type="entry name" value="ScbA_BarX_GamBu"/>
    <property type="match status" value="1"/>
</dbReference>
<gene>
    <name evidence="2" type="ORF">HGA05_14185</name>
</gene>
<dbReference type="InterPro" id="IPR047757">
    <property type="entry name" value="AfsA-like"/>
</dbReference>
<feature type="domain" description="A-factor biosynthesis hotdog" evidence="1">
    <location>
        <begin position="207"/>
        <end position="329"/>
    </location>
</feature>
<proteinExistence type="predicted"/>
<sequence>MTTHMTPTPDRLDVAHTCHSQTIPRELVHRCSISEVFVTSLWRAQPDLGGDEFRVGAQLPRMHAYFGDHRGPQAGRHDPLLVMETARQAAIAVTHQFFDVPLDSAFLVRTFNGVADAPLADGAWRPGSRPADVDIAVGIGARHVVADRLIGLDMVLAISADGAPLMTVDGSFSWTTRAQWSALRAQARGGAERGRVHVAEPAHPHVVGRSDPRNVVVGVRARDGHETRGELVVDTAHPGLFDHELDHVPGTLLLEAARQIAFAHVGTDVRIAAVRSSFGRFVELDRPARCIARTDHACTDHGHDPADPGAAISVLVTIEQGGTACAEVRLGVVIGT</sequence>
<evidence type="ECO:0000313" key="2">
    <source>
        <dbReference type="EMBL" id="NKY02723.1"/>
    </source>
</evidence>
<organism evidence="2 3">
    <name type="scientific">Gordonia polyisoprenivorans</name>
    <dbReference type="NCBI Taxonomy" id="84595"/>
    <lineage>
        <taxon>Bacteria</taxon>
        <taxon>Bacillati</taxon>
        <taxon>Actinomycetota</taxon>
        <taxon>Actinomycetes</taxon>
        <taxon>Mycobacteriales</taxon>
        <taxon>Gordoniaceae</taxon>
        <taxon>Gordonia</taxon>
    </lineage>
</organism>
<dbReference type="AlphaFoldDB" id="A0A846WPP2"/>
<evidence type="ECO:0000259" key="1">
    <source>
        <dbReference type="Pfam" id="PF03756"/>
    </source>
</evidence>
<dbReference type="EMBL" id="JAAXPC010000007">
    <property type="protein sequence ID" value="NKY02723.1"/>
    <property type="molecule type" value="Genomic_DNA"/>
</dbReference>
<protein>
    <submittedName>
        <fullName evidence="2">Gamma-butyrolactone biosynthesis protein</fullName>
    </submittedName>
</protein>
<accession>A0A846WPP2</accession>
<reference evidence="2 3" key="1">
    <citation type="submission" date="2020-04" db="EMBL/GenBank/DDBJ databases">
        <title>MicrobeNet Type strains.</title>
        <authorList>
            <person name="Nicholson A.C."/>
        </authorList>
    </citation>
    <scope>NUCLEOTIDE SEQUENCE [LARGE SCALE GENOMIC DNA]</scope>
    <source>
        <strain evidence="2 3">ATCC BAA-14</strain>
    </source>
</reference>
<evidence type="ECO:0000313" key="3">
    <source>
        <dbReference type="Proteomes" id="UP000563898"/>
    </source>
</evidence>
<feature type="domain" description="A-factor biosynthesis hotdog" evidence="1">
    <location>
        <begin position="27"/>
        <end position="119"/>
    </location>
</feature>
<dbReference type="Pfam" id="PF03756">
    <property type="entry name" value="AfsA"/>
    <property type="match status" value="2"/>
</dbReference>
<name>A0A846WPP2_9ACTN</name>
<dbReference type="InterPro" id="IPR005509">
    <property type="entry name" value="AfsA_hotdog_dom"/>
</dbReference>
<dbReference type="GO" id="GO:0016740">
    <property type="term" value="F:transferase activity"/>
    <property type="evidence" value="ECO:0007669"/>
    <property type="project" value="InterPro"/>
</dbReference>